<dbReference type="OrthoDB" id="3467214at2"/>
<dbReference type="Pfam" id="PF13377">
    <property type="entry name" value="Peripla_BP_3"/>
    <property type="match status" value="1"/>
</dbReference>
<dbReference type="PATRIC" id="fig|582680.7.peg.1849"/>
<dbReference type="EMBL" id="JYIT01000074">
    <property type="protein sequence ID" value="KJL24313.1"/>
    <property type="molecule type" value="Genomic_DNA"/>
</dbReference>
<dbReference type="Gene3D" id="1.10.260.40">
    <property type="entry name" value="lambda repressor-like DNA-binding domains"/>
    <property type="match status" value="1"/>
</dbReference>
<sequence length="329" mass="33050">MSRPTIYDVAVAAGVSKSLVSLVLRGSPRVSAASRQAVEAAIRELGYRPNRAASALASDCTHAVGLLIDDYANPWFIDLARGLHEALGPAGYRLSVADVATASPAEDPVDGLLSSRVDGIVVAMDVPAGLFGPAVPPLVIAGTRAQGAPGADSVANDDRLGARLAVEHLLDLGHRSIGHLPAGGGAGSARADSALAVLAAAGTSPVLGPISPAGAEAEGYRAALVMLQQHPDLTAVFAANDTMALGALGAARELGYDVPGRLSIIGYDNSALAGSRLVDLTTIDDMSADVGREAGRLLISRMAGSVAAPSHSTLTPALVVRGTTAPSAA</sequence>
<dbReference type="InterPro" id="IPR046335">
    <property type="entry name" value="LacI/GalR-like_sensor"/>
</dbReference>
<evidence type="ECO:0000259" key="4">
    <source>
        <dbReference type="PROSITE" id="PS50932"/>
    </source>
</evidence>
<dbReference type="SUPFAM" id="SSF47413">
    <property type="entry name" value="lambda repressor-like DNA-binding domains"/>
    <property type="match status" value="1"/>
</dbReference>
<evidence type="ECO:0000313" key="5">
    <source>
        <dbReference type="EMBL" id="KJL24313.1"/>
    </source>
</evidence>
<dbReference type="Proteomes" id="UP000033448">
    <property type="component" value="Unassembled WGS sequence"/>
</dbReference>
<dbReference type="GO" id="GO:0003700">
    <property type="term" value="F:DNA-binding transcription factor activity"/>
    <property type="evidence" value="ECO:0007669"/>
    <property type="project" value="TreeGrafter"/>
</dbReference>
<keyword evidence="2" id="KW-0238">DNA-binding</keyword>
<dbReference type="PANTHER" id="PTHR30146:SF109">
    <property type="entry name" value="HTH-TYPE TRANSCRIPTIONAL REGULATOR GALS"/>
    <property type="match status" value="1"/>
</dbReference>
<dbReference type="Pfam" id="PF00356">
    <property type="entry name" value="LacI"/>
    <property type="match status" value="1"/>
</dbReference>
<dbReference type="PROSITE" id="PS50932">
    <property type="entry name" value="HTH_LACI_2"/>
    <property type="match status" value="1"/>
</dbReference>
<dbReference type="CDD" id="cd06267">
    <property type="entry name" value="PBP1_LacI_sugar_binding-like"/>
    <property type="match status" value="1"/>
</dbReference>
<dbReference type="RefSeq" id="WP_045250497.1">
    <property type="nucleotide sequence ID" value="NZ_JYIT01000074.1"/>
</dbReference>
<protein>
    <submittedName>
        <fullName evidence="5">HTH-type transcriptional regulator DegA</fullName>
    </submittedName>
</protein>
<dbReference type="InterPro" id="IPR028082">
    <property type="entry name" value="Peripla_BP_I"/>
</dbReference>
<feature type="domain" description="HTH lacI-type" evidence="4">
    <location>
        <begin position="4"/>
        <end position="58"/>
    </location>
</feature>
<evidence type="ECO:0000313" key="6">
    <source>
        <dbReference type="Proteomes" id="UP000033448"/>
    </source>
</evidence>
<dbReference type="SUPFAM" id="SSF53822">
    <property type="entry name" value="Periplasmic binding protein-like I"/>
    <property type="match status" value="1"/>
</dbReference>
<keyword evidence="1" id="KW-0805">Transcription regulation</keyword>
<evidence type="ECO:0000256" key="1">
    <source>
        <dbReference type="ARBA" id="ARBA00023015"/>
    </source>
</evidence>
<organism evidence="5 6">
    <name type="scientific">Microbacterium azadirachtae</name>
    <dbReference type="NCBI Taxonomy" id="582680"/>
    <lineage>
        <taxon>Bacteria</taxon>
        <taxon>Bacillati</taxon>
        <taxon>Actinomycetota</taxon>
        <taxon>Actinomycetes</taxon>
        <taxon>Micrococcales</taxon>
        <taxon>Microbacteriaceae</taxon>
        <taxon>Microbacterium</taxon>
    </lineage>
</organism>
<name>A0A0F0KTX3_9MICO</name>
<comment type="caution">
    <text evidence="5">The sequence shown here is derived from an EMBL/GenBank/DDBJ whole genome shotgun (WGS) entry which is preliminary data.</text>
</comment>
<accession>A0A0F0KTX3</accession>
<keyword evidence="6" id="KW-1185">Reference proteome</keyword>
<evidence type="ECO:0000256" key="3">
    <source>
        <dbReference type="ARBA" id="ARBA00023163"/>
    </source>
</evidence>
<dbReference type="CDD" id="cd01392">
    <property type="entry name" value="HTH_LacI"/>
    <property type="match status" value="1"/>
</dbReference>
<dbReference type="GO" id="GO:0000976">
    <property type="term" value="F:transcription cis-regulatory region binding"/>
    <property type="evidence" value="ECO:0007669"/>
    <property type="project" value="TreeGrafter"/>
</dbReference>
<proteinExistence type="predicted"/>
<dbReference type="SMART" id="SM00354">
    <property type="entry name" value="HTH_LACI"/>
    <property type="match status" value="1"/>
</dbReference>
<dbReference type="PANTHER" id="PTHR30146">
    <property type="entry name" value="LACI-RELATED TRANSCRIPTIONAL REPRESSOR"/>
    <property type="match status" value="1"/>
</dbReference>
<dbReference type="InterPro" id="IPR000843">
    <property type="entry name" value="HTH_LacI"/>
</dbReference>
<dbReference type="Gene3D" id="3.40.50.2300">
    <property type="match status" value="2"/>
</dbReference>
<keyword evidence="3" id="KW-0804">Transcription</keyword>
<gene>
    <name evidence="5" type="primary">degA_1</name>
    <name evidence="5" type="ORF">RL72_01804</name>
</gene>
<evidence type="ECO:0000256" key="2">
    <source>
        <dbReference type="ARBA" id="ARBA00023125"/>
    </source>
</evidence>
<reference evidence="5 6" key="1">
    <citation type="submission" date="2015-02" db="EMBL/GenBank/DDBJ databases">
        <title>Draft genome sequences of ten Microbacterium spp. with emphasis on heavy metal contaminated environments.</title>
        <authorList>
            <person name="Corretto E."/>
        </authorList>
    </citation>
    <scope>NUCLEOTIDE SEQUENCE [LARGE SCALE GENOMIC DNA]</scope>
    <source>
        <strain evidence="5 6">DSM 23848</strain>
    </source>
</reference>
<dbReference type="AlphaFoldDB" id="A0A0F0KTX3"/>
<dbReference type="InterPro" id="IPR010982">
    <property type="entry name" value="Lambda_DNA-bd_dom_sf"/>
</dbReference>